<gene>
    <name evidence="5" type="ORF">CL6EHI_118210</name>
</gene>
<evidence type="ECO:0000313" key="6">
    <source>
        <dbReference type="Proteomes" id="UP000078387"/>
    </source>
</evidence>
<keyword evidence="4" id="KW-0812">Transmembrane</keyword>
<comment type="caution">
    <text evidence="5">The sequence shown here is derived from an EMBL/GenBank/DDBJ whole genome shotgun (WGS) entry which is preliminary data.</text>
</comment>
<dbReference type="VEuPathDB" id="AmoebaDB:EHI8A_051710"/>
<organism evidence="5 6">
    <name type="scientific">Entamoeba histolytica</name>
    <dbReference type="NCBI Taxonomy" id="5759"/>
    <lineage>
        <taxon>Eukaryota</taxon>
        <taxon>Amoebozoa</taxon>
        <taxon>Evosea</taxon>
        <taxon>Archamoebae</taxon>
        <taxon>Mastigamoebida</taxon>
        <taxon>Entamoebidae</taxon>
        <taxon>Entamoeba</taxon>
    </lineage>
</organism>
<dbReference type="InterPro" id="IPR002347">
    <property type="entry name" value="SDR_fam"/>
</dbReference>
<dbReference type="VEuPathDB" id="AmoebaDB:EHI7A_151770"/>
<name>A0A5K1VLU1_ENTHI</name>
<dbReference type="PANTHER" id="PTHR43899:SF13">
    <property type="entry name" value="RH59310P"/>
    <property type="match status" value="1"/>
</dbReference>
<feature type="transmembrane region" description="Helical" evidence="4">
    <location>
        <begin position="7"/>
        <end position="32"/>
    </location>
</feature>
<keyword evidence="3" id="KW-0560">Oxidoreductase</keyword>
<dbReference type="InterPro" id="IPR036291">
    <property type="entry name" value="NAD(P)-bd_dom_sf"/>
</dbReference>
<evidence type="ECO:0000256" key="2">
    <source>
        <dbReference type="ARBA" id="ARBA00006484"/>
    </source>
</evidence>
<evidence type="ECO:0000256" key="4">
    <source>
        <dbReference type="SAM" id="Phobius"/>
    </source>
</evidence>
<evidence type="ECO:0000313" key="5">
    <source>
        <dbReference type="EMBL" id="GAT94071.1"/>
    </source>
</evidence>
<dbReference type="GO" id="GO:0016491">
    <property type="term" value="F:oxidoreductase activity"/>
    <property type="evidence" value="ECO:0007669"/>
    <property type="project" value="UniProtKB-KW"/>
</dbReference>
<dbReference type="Gene3D" id="3.40.50.720">
    <property type="entry name" value="NAD(P)-binding Rossmann-like Domain"/>
    <property type="match status" value="1"/>
</dbReference>
<accession>A0A5K1VLU1</accession>
<dbReference type="GO" id="GO:0005783">
    <property type="term" value="C:endoplasmic reticulum"/>
    <property type="evidence" value="ECO:0007669"/>
    <property type="project" value="UniProtKB-SubCell"/>
</dbReference>
<dbReference type="VEuPathDB" id="AmoebaDB:EHI_118210"/>
<reference evidence="5 6" key="1">
    <citation type="submission" date="2016-05" db="EMBL/GenBank/DDBJ databases">
        <title>First whole genome sequencing of Entamoeba histolytica HM1:IMSS-clone-6.</title>
        <authorList>
            <person name="Mukherjee Avik.K."/>
            <person name="Izumyama S."/>
            <person name="Nakada-Tsukui K."/>
            <person name="Nozaki T."/>
        </authorList>
    </citation>
    <scope>NUCLEOTIDE SEQUENCE [LARGE SCALE GENOMIC DNA]</scope>
    <source>
        <strain evidence="5 6">HM1:IMSS clone 6</strain>
    </source>
</reference>
<dbReference type="PROSITE" id="PS00061">
    <property type="entry name" value="ADH_SHORT"/>
    <property type="match status" value="1"/>
</dbReference>
<dbReference type="AlphaFoldDB" id="A0A5K1VLU1"/>
<evidence type="ECO:0000256" key="1">
    <source>
        <dbReference type="ARBA" id="ARBA00004240"/>
    </source>
</evidence>
<dbReference type="InterPro" id="IPR020904">
    <property type="entry name" value="Sc_DH/Rdtase_CS"/>
</dbReference>
<comment type="subcellular location">
    <subcellularLocation>
        <location evidence="1">Endoplasmic reticulum</location>
    </subcellularLocation>
</comment>
<dbReference type="InterPro" id="IPR051019">
    <property type="entry name" value="VLCFA-Steroid_DH"/>
</dbReference>
<dbReference type="SUPFAM" id="SSF51735">
    <property type="entry name" value="NAD(P)-binding Rossmann-fold domains"/>
    <property type="match status" value="1"/>
</dbReference>
<dbReference type="Proteomes" id="UP000078387">
    <property type="component" value="Unassembled WGS sequence"/>
</dbReference>
<sequence length="306" mass="35554">MKLLQQIALLSVGILINIILILPLLLFIWRFIIRRIIHPNPIQKYHAKNSFALITGASEGVGKSFAERLAKEGFNLILIARRTELLNEIKTELESKYKIQVIILTINLYQINEVHWKLIDNLLEENNVTVLINNVSRSIKGIFTDIPLEETNNMIKLNIEITSQITHLFIRHSIKNAKNLIVFMSSCTSKTPAPYSAIYASTKQFIFQLSRSISYEYSNIDCTVFRPWHISTEMIGKMPPSLSVCTPDQFVDSALIHVGLTRVIDPYWFHYFEDWSYDRLPEDIKSSLIINEFKRFKELRKRNNIL</sequence>
<keyword evidence="4" id="KW-1133">Transmembrane helix</keyword>
<dbReference type="OMA" id="GNMPIPN"/>
<dbReference type="PANTHER" id="PTHR43899">
    <property type="entry name" value="RH59310P"/>
    <property type="match status" value="1"/>
</dbReference>
<keyword evidence="4" id="KW-0472">Membrane</keyword>
<proteinExistence type="inferred from homology"/>
<protein>
    <submittedName>
        <fullName evidence="5">Estradiol 17-beta-dehydrogenase putative</fullName>
    </submittedName>
</protein>
<dbReference type="PIRSF" id="PIRSF000126">
    <property type="entry name" value="11-beta-HSD1"/>
    <property type="match status" value="1"/>
</dbReference>
<dbReference type="VEuPathDB" id="AmoebaDB:EHI5A_086150"/>
<dbReference type="EMBL" id="BDEQ01000001">
    <property type="protein sequence ID" value="GAT94071.1"/>
    <property type="molecule type" value="Genomic_DNA"/>
</dbReference>
<dbReference type="Pfam" id="PF00106">
    <property type="entry name" value="adh_short"/>
    <property type="match status" value="1"/>
</dbReference>
<dbReference type="VEuPathDB" id="AmoebaDB:KM1_325580"/>
<comment type="similarity">
    <text evidence="2">Belongs to the short-chain dehydrogenases/reductases (SDR) family.</text>
</comment>
<dbReference type="CDD" id="cd05356">
    <property type="entry name" value="17beta-HSD1_like_SDR_c"/>
    <property type="match status" value="1"/>
</dbReference>
<dbReference type="PRINTS" id="PR00081">
    <property type="entry name" value="GDHRDH"/>
</dbReference>
<evidence type="ECO:0000256" key="3">
    <source>
        <dbReference type="ARBA" id="ARBA00023002"/>
    </source>
</evidence>